<gene>
    <name evidence="10" type="ORF">TOPH_09087</name>
</gene>
<comment type="similarity">
    <text evidence="4">Belongs to the putative lipase ROG1 family.</text>
</comment>
<evidence type="ECO:0000256" key="3">
    <source>
        <dbReference type="ARBA" id="ARBA00004370"/>
    </source>
</evidence>
<sequence>MKIYRRLKYTKAKPGPAPNPPSQSETSLTQSAQVAPFPDGIKVLHDCPDATVDICFVHGLTGDRDSTWTAEGQSTPWPEAILAPKLKKARILTYGYDSYVVRRSVAGINRLIDHATNLLHDLTTDRVSSNASSRPLIFVAHSLGGLVCKEAILLSRNNPETHLRGIFECIRGIIFMGTPHKGSWMAEWAKIPAWSVSLVKSTNKSLLEILETDNQFLESIQRGFLETIREQREGGRRLEVTCFFEELPLPVAGMVVSKESATLEGYNPITIHANHSNMVKFASAEDNGFKRVLGELGRWESQIGKEK</sequence>
<dbReference type="SUPFAM" id="SSF53474">
    <property type="entry name" value="alpha/beta-Hydrolases"/>
    <property type="match status" value="1"/>
</dbReference>
<accession>A0A0L0MXS0</accession>
<dbReference type="InterPro" id="IPR029058">
    <property type="entry name" value="AB_hydrolase_fold"/>
</dbReference>
<evidence type="ECO:0000259" key="9">
    <source>
        <dbReference type="Pfam" id="PF05057"/>
    </source>
</evidence>
<keyword evidence="11" id="KW-1185">Reference proteome</keyword>
<evidence type="ECO:0000256" key="4">
    <source>
        <dbReference type="ARBA" id="ARBA00007920"/>
    </source>
</evidence>
<evidence type="ECO:0000256" key="2">
    <source>
        <dbReference type="ARBA" id="ARBA00004240"/>
    </source>
</evidence>
<feature type="region of interest" description="Disordered" evidence="8">
    <location>
        <begin position="9"/>
        <end position="32"/>
    </location>
</feature>
<reference evidence="10 11" key="1">
    <citation type="journal article" date="2015" name="BMC Genomics">
        <title>The genome of the truffle-parasite Tolypocladium ophioglossoides and the evolution of antifungal peptaibiotics.</title>
        <authorList>
            <person name="Quandt C.A."/>
            <person name="Bushley K.E."/>
            <person name="Spatafora J.W."/>
        </authorList>
    </citation>
    <scope>NUCLEOTIDE SEQUENCE [LARGE SCALE GENOMIC DNA]</scope>
    <source>
        <strain evidence="10 11">CBS 100239</strain>
    </source>
</reference>
<evidence type="ECO:0000313" key="11">
    <source>
        <dbReference type="Proteomes" id="UP000036947"/>
    </source>
</evidence>
<dbReference type="OrthoDB" id="4924133at2759"/>
<feature type="domain" description="DUF676" evidence="9">
    <location>
        <begin position="56"/>
        <end position="205"/>
    </location>
</feature>
<dbReference type="InterPro" id="IPR052374">
    <property type="entry name" value="SERAC1"/>
</dbReference>
<dbReference type="Pfam" id="PF05057">
    <property type="entry name" value="DUF676"/>
    <property type="match status" value="1"/>
</dbReference>
<protein>
    <submittedName>
        <fullName evidence="10">Protein SERAC1</fullName>
    </submittedName>
</protein>
<name>A0A0L0MXS0_TOLOC</name>
<evidence type="ECO:0000256" key="6">
    <source>
        <dbReference type="ARBA" id="ARBA00023128"/>
    </source>
</evidence>
<evidence type="ECO:0000313" key="10">
    <source>
        <dbReference type="EMBL" id="KND86275.1"/>
    </source>
</evidence>
<evidence type="ECO:0000256" key="1">
    <source>
        <dbReference type="ARBA" id="ARBA00004173"/>
    </source>
</evidence>
<dbReference type="GO" id="GO:0005783">
    <property type="term" value="C:endoplasmic reticulum"/>
    <property type="evidence" value="ECO:0007669"/>
    <property type="project" value="UniProtKB-SubCell"/>
</dbReference>
<dbReference type="GO" id="GO:0005739">
    <property type="term" value="C:mitochondrion"/>
    <property type="evidence" value="ECO:0007669"/>
    <property type="project" value="UniProtKB-SubCell"/>
</dbReference>
<dbReference type="PANTHER" id="PTHR48182:SF2">
    <property type="entry name" value="PROTEIN SERAC1"/>
    <property type="match status" value="1"/>
</dbReference>
<evidence type="ECO:0000256" key="8">
    <source>
        <dbReference type="SAM" id="MobiDB-lite"/>
    </source>
</evidence>
<proteinExistence type="inferred from homology"/>
<comment type="caution">
    <text evidence="10">The sequence shown here is derived from an EMBL/GenBank/DDBJ whole genome shotgun (WGS) entry which is preliminary data.</text>
</comment>
<evidence type="ECO:0000256" key="5">
    <source>
        <dbReference type="ARBA" id="ARBA00022824"/>
    </source>
</evidence>
<dbReference type="Gene3D" id="3.40.50.1820">
    <property type="entry name" value="alpha/beta hydrolase"/>
    <property type="match status" value="1"/>
</dbReference>
<evidence type="ECO:0000256" key="7">
    <source>
        <dbReference type="ARBA" id="ARBA00023136"/>
    </source>
</evidence>
<dbReference type="AlphaFoldDB" id="A0A0L0MXS0"/>
<keyword evidence="6" id="KW-0496">Mitochondrion</keyword>
<keyword evidence="7" id="KW-0472">Membrane</keyword>
<dbReference type="InterPro" id="IPR007751">
    <property type="entry name" value="DUF676_lipase-like"/>
</dbReference>
<keyword evidence="5" id="KW-0256">Endoplasmic reticulum</keyword>
<comment type="subcellular location">
    <subcellularLocation>
        <location evidence="2">Endoplasmic reticulum</location>
    </subcellularLocation>
    <subcellularLocation>
        <location evidence="3">Membrane</location>
    </subcellularLocation>
    <subcellularLocation>
        <location evidence="1">Mitochondrion</location>
    </subcellularLocation>
</comment>
<dbReference type="GO" id="GO:0016020">
    <property type="term" value="C:membrane"/>
    <property type="evidence" value="ECO:0007669"/>
    <property type="project" value="UniProtKB-SubCell"/>
</dbReference>
<dbReference type="EMBL" id="LFRF01000063">
    <property type="protein sequence ID" value="KND86275.1"/>
    <property type="molecule type" value="Genomic_DNA"/>
</dbReference>
<feature type="compositionally biased region" description="Polar residues" evidence="8">
    <location>
        <begin position="22"/>
        <end position="32"/>
    </location>
</feature>
<dbReference type="Proteomes" id="UP000036947">
    <property type="component" value="Unassembled WGS sequence"/>
</dbReference>
<dbReference type="PANTHER" id="PTHR48182">
    <property type="entry name" value="PROTEIN SERAC1"/>
    <property type="match status" value="1"/>
</dbReference>
<organism evidence="10 11">
    <name type="scientific">Tolypocladium ophioglossoides (strain CBS 100239)</name>
    <name type="common">Snaketongue truffleclub</name>
    <name type="synonym">Elaphocordyceps ophioglossoides</name>
    <dbReference type="NCBI Taxonomy" id="1163406"/>
    <lineage>
        <taxon>Eukaryota</taxon>
        <taxon>Fungi</taxon>
        <taxon>Dikarya</taxon>
        <taxon>Ascomycota</taxon>
        <taxon>Pezizomycotina</taxon>
        <taxon>Sordariomycetes</taxon>
        <taxon>Hypocreomycetidae</taxon>
        <taxon>Hypocreales</taxon>
        <taxon>Ophiocordycipitaceae</taxon>
        <taxon>Tolypocladium</taxon>
    </lineage>
</organism>